<name>A0AA38IGC1_9CUCU</name>
<dbReference type="EMBL" id="JALNTZ010000004">
    <property type="protein sequence ID" value="KAJ3653382.1"/>
    <property type="molecule type" value="Genomic_DNA"/>
</dbReference>
<organism evidence="1 2">
    <name type="scientific">Zophobas morio</name>
    <dbReference type="NCBI Taxonomy" id="2755281"/>
    <lineage>
        <taxon>Eukaryota</taxon>
        <taxon>Metazoa</taxon>
        <taxon>Ecdysozoa</taxon>
        <taxon>Arthropoda</taxon>
        <taxon>Hexapoda</taxon>
        <taxon>Insecta</taxon>
        <taxon>Pterygota</taxon>
        <taxon>Neoptera</taxon>
        <taxon>Endopterygota</taxon>
        <taxon>Coleoptera</taxon>
        <taxon>Polyphaga</taxon>
        <taxon>Cucujiformia</taxon>
        <taxon>Tenebrionidae</taxon>
        <taxon>Zophobas</taxon>
    </lineage>
</organism>
<keyword evidence="2" id="KW-1185">Reference proteome</keyword>
<proteinExistence type="predicted"/>
<comment type="caution">
    <text evidence="1">The sequence shown here is derived from an EMBL/GenBank/DDBJ whole genome shotgun (WGS) entry which is preliminary data.</text>
</comment>
<evidence type="ECO:0000313" key="2">
    <source>
        <dbReference type="Proteomes" id="UP001168821"/>
    </source>
</evidence>
<gene>
    <name evidence="1" type="ORF">Zmor_012636</name>
</gene>
<accession>A0AA38IGC1</accession>
<reference evidence="1" key="1">
    <citation type="journal article" date="2023" name="G3 (Bethesda)">
        <title>Whole genome assemblies of Zophobas morio and Tenebrio molitor.</title>
        <authorList>
            <person name="Kaur S."/>
            <person name="Stinson S.A."/>
            <person name="diCenzo G.C."/>
        </authorList>
    </citation>
    <scope>NUCLEOTIDE SEQUENCE</scope>
    <source>
        <strain evidence="1">QUZm001</strain>
    </source>
</reference>
<dbReference type="AlphaFoldDB" id="A0AA38IGC1"/>
<protein>
    <submittedName>
        <fullName evidence="1">Uncharacterized protein</fullName>
    </submittedName>
</protein>
<evidence type="ECO:0000313" key="1">
    <source>
        <dbReference type="EMBL" id="KAJ3653382.1"/>
    </source>
</evidence>
<dbReference type="Proteomes" id="UP001168821">
    <property type="component" value="Unassembled WGS sequence"/>
</dbReference>
<sequence length="114" mass="12692">MREEEFDTRRHRQPLHVVPDAIWGLDGVSGLNCKHQCESLNHPFCLLLTPKSATHRSARTPSSRLPERLMSLRTFSIALFIGSPSAVSWLSQSIVKAGAGMGNYNFRQLGAMIT</sequence>